<feature type="transmembrane region" description="Helical" evidence="8">
    <location>
        <begin position="166"/>
        <end position="186"/>
    </location>
</feature>
<evidence type="ECO:0000256" key="5">
    <source>
        <dbReference type="ARBA" id="ARBA00022692"/>
    </source>
</evidence>
<evidence type="ECO:0000313" key="11">
    <source>
        <dbReference type="Proteomes" id="UP000317155"/>
    </source>
</evidence>
<protein>
    <submittedName>
        <fullName evidence="10">MFS transporter</fullName>
    </submittedName>
</protein>
<feature type="transmembrane region" description="Helical" evidence="8">
    <location>
        <begin position="257"/>
        <end position="275"/>
    </location>
</feature>
<comment type="caution">
    <text evidence="10">The sequence shown here is derived from an EMBL/GenBank/DDBJ whole genome shotgun (WGS) entry which is preliminary data.</text>
</comment>
<evidence type="ECO:0000256" key="7">
    <source>
        <dbReference type="ARBA" id="ARBA00023136"/>
    </source>
</evidence>
<dbReference type="InterPro" id="IPR020846">
    <property type="entry name" value="MFS_dom"/>
</dbReference>
<organism evidence="10 11">
    <name type="scientific">Trichloromonas acetexigens</name>
    <dbReference type="NCBI Taxonomy" id="38815"/>
    <lineage>
        <taxon>Bacteria</taxon>
        <taxon>Pseudomonadati</taxon>
        <taxon>Thermodesulfobacteriota</taxon>
        <taxon>Desulfuromonadia</taxon>
        <taxon>Desulfuromonadales</taxon>
        <taxon>Trichloromonadaceae</taxon>
        <taxon>Trichloromonas</taxon>
    </lineage>
</organism>
<dbReference type="EMBL" id="VJVV01000005">
    <property type="protein sequence ID" value="TRO82004.1"/>
    <property type="molecule type" value="Genomic_DNA"/>
</dbReference>
<keyword evidence="3" id="KW-0813">Transport</keyword>
<reference evidence="10 11" key="1">
    <citation type="submission" date="2019-07" db="EMBL/GenBank/DDBJ databases">
        <title>Insights of Desulfuromonas acetexigens electromicrobiology.</title>
        <authorList>
            <person name="Katuri K."/>
            <person name="Sapireddy V."/>
            <person name="Shaw D.R."/>
            <person name="Saikaly P."/>
        </authorList>
    </citation>
    <scope>NUCLEOTIDE SEQUENCE [LARGE SCALE GENOMIC DNA]</scope>
    <source>
        <strain evidence="10 11">2873</strain>
    </source>
</reference>
<feature type="transmembrane region" description="Helical" evidence="8">
    <location>
        <begin position="48"/>
        <end position="68"/>
    </location>
</feature>
<keyword evidence="6 8" id="KW-1133">Transmembrane helix</keyword>
<feature type="transmembrane region" description="Helical" evidence="8">
    <location>
        <begin position="16"/>
        <end position="36"/>
    </location>
</feature>
<feature type="transmembrane region" description="Helical" evidence="8">
    <location>
        <begin position="219"/>
        <end position="237"/>
    </location>
</feature>
<dbReference type="PROSITE" id="PS50850">
    <property type="entry name" value="MFS"/>
    <property type="match status" value="1"/>
</dbReference>
<evidence type="ECO:0000256" key="4">
    <source>
        <dbReference type="ARBA" id="ARBA00022475"/>
    </source>
</evidence>
<evidence type="ECO:0000256" key="6">
    <source>
        <dbReference type="ARBA" id="ARBA00022989"/>
    </source>
</evidence>
<evidence type="ECO:0000256" key="3">
    <source>
        <dbReference type="ARBA" id="ARBA00022448"/>
    </source>
</evidence>
<comment type="subcellular location">
    <subcellularLocation>
        <location evidence="1">Cell membrane</location>
        <topology evidence="1">Multi-pass membrane protein</topology>
    </subcellularLocation>
</comment>
<proteinExistence type="inferred from homology"/>
<keyword evidence="4" id="KW-1003">Cell membrane</keyword>
<feature type="transmembrane region" description="Helical" evidence="8">
    <location>
        <begin position="282"/>
        <end position="301"/>
    </location>
</feature>
<evidence type="ECO:0000313" key="10">
    <source>
        <dbReference type="EMBL" id="TRO82004.1"/>
    </source>
</evidence>
<dbReference type="OrthoDB" id="9780737at2"/>
<feature type="transmembrane region" description="Helical" evidence="8">
    <location>
        <begin position="307"/>
        <end position="328"/>
    </location>
</feature>
<dbReference type="GO" id="GO:0005886">
    <property type="term" value="C:plasma membrane"/>
    <property type="evidence" value="ECO:0007669"/>
    <property type="project" value="UniProtKB-SubCell"/>
</dbReference>
<accession>A0A550JFL1</accession>
<dbReference type="PANTHER" id="PTHR43271">
    <property type="entry name" value="BLL2771 PROTEIN"/>
    <property type="match status" value="1"/>
</dbReference>
<name>A0A550JFL1_9BACT</name>
<sequence length="396" mass="42128">MGSIQVGTAVYRRVNLAFFLAGFVTFVSLYAVQPLLPEFSKSFGVSPALGSLPLSLATGTLAVAMLFVGTLSETWGRKRVMSGALILTSCLTLLIGFNDSFAGLLGLRFLQGLLLAGLPAVAMAYLSEEMSPSAIASAMGLYISGNAVGGMAGRLLTAILADLWTWQAAFFILGGACLLTSFFFSASLPPSHLPPRPFAAAYLFTSLGRHLRDPLLRRLYLIAFLAMGAFVTLYNYLTFRLLEGPYLLSQSQASLIFLVYLLGSLSASIMGHFVNRFGRAPLIRFGLAAMVVGALLTLAAALPWIVLGVGIFTVGFFGVHSVASSGVGRRAPVAKAQASALYLFFYYLGSSISGTVGGFFWSWREWTGVTGLIIGLLCLGLAVTIRLGRPWPPAQA</sequence>
<evidence type="ECO:0000256" key="1">
    <source>
        <dbReference type="ARBA" id="ARBA00004651"/>
    </source>
</evidence>
<evidence type="ECO:0000256" key="2">
    <source>
        <dbReference type="ARBA" id="ARBA00008335"/>
    </source>
</evidence>
<feature type="transmembrane region" description="Helical" evidence="8">
    <location>
        <begin position="80"/>
        <end position="97"/>
    </location>
</feature>
<dbReference type="CDD" id="cd17324">
    <property type="entry name" value="MFS_NepI_like"/>
    <property type="match status" value="1"/>
</dbReference>
<evidence type="ECO:0000256" key="8">
    <source>
        <dbReference type="SAM" id="Phobius"/>
    </source>
</evidence>
<dbReference type="GO" id="GO:0022857">
    <property type="term" value="F:transmembrane transporter activity"/>
    <property type="evidence" value="ECO:0007669"/>
    <property type="project" value="InterPro"/>
</dbReference>
<dbReference type="Pfam" id="PF07690">
    <property type="entry name" value="MFS_1"/>
    <property type="match status" value="1"/>
</dbReference>
<evidence type="ECO:0000259" key="9">
    <source>
        <dbReference type="PROSITE" id="PS50850"/>
    </source>
</evidence>
<keyword evidence="5 8" id="KW-0812">Transmembrane</keyword>
<dbReference type="AlphaFoldDB" id="A0A550JFL1"/>
<dbReference type="Proteomes" id="UP000317155">
    <property type="component" value="Unassembled WGS sequence"/>
</dbReference>
<keyword evidence="7 8" id="KW-0472">Membrane</keyword>
<dbReference type="InterPro" id="IPR011701">
    <property type="entry name" value="MFS"/>
</dbReference>
<feature type="transmembrane region" description="Helical" evidence="8">
    <location>
        <begin position="369"/>
        <end position="388"/>
    </location>
</feature>
<dbReference type="InterPro" id="IPR036259">
    <property type="entry name" value="MFS_trans_sf"/>
</dbReference>
<dbReference type="PANTHER" id="PTHR43271:SF1">
    <property type="entry name" value="INNER MEMBRANE TRANSPORT PROTEIN YNFM"/>
    <property type="match status" value="1"/>
</dbReference>
<feature type="transmembrane region" description="Helical" evidence="8">
    <location>
        <begin position="139"/>
        <end position="160"/>
    </location>
</feature>
<dbReference type="SUPFAM" id="SSF103473">
    <property type="entry name" value="MFS general substrate transporter"/>
    <property type="match status" value="1"/>
</dbReference>
<gene>
    <name evidence="10" type="ORF">FL622_08890</name>
</gene>
<feature type="transmembrane region" description="Helical" evidence="8">
    <location>
        <begin position="109"/>
        <end position="127"/>
    </location>
</feature>
<comment type="similarity">
    <text evidence="2">Belongs to the major facilitator superfamily.</text>
</comment>
<feature type="transmembrane region" description="Helical" evidence="8">
    <location>
        <begin position="340"/>
        <end position="363"/>
    </location>
</feature>
<dbReference type="Gene3D" id="1.20.1250.20">
    <property type="entry name" value="MFS general substrate transporter like domains"/>
    <property type="match status" value="1"/>
</dbReference>
<keyword evidence="11" id="KW-1185">Reference proteome</keyword>
<feature type="domain" description="Major facilitator superfamily (MFS) profile" evidence="9">
    <location>
        <begin position="14"/>
        <end position="392"/>
    </location>
</feature>